<dbReference type="SUPFAM" id="SSF82051">
    <property type="entry name" value="Obg GTP-binding protein N-terminal domain"/>
    <property type="match status" value="1"/>
</dbReference>
<organism evidence="14 15">
    <name type="scientific">Fonticella tunisiensis</name>
    <dbReference type="NCBI Taxonomy" id="1096341"/>
    <lineage>
        <taxon>Bacteria</taxon>
        <taxon>Bacillati</taxon>
        <taxon>Bacillota</taxon>
        <taxon>Clostridia</taxon>
        <taxon>Eubacteriales</taxon>
        <taxon>Clostridiaceae</taxon>
        <taxon>Fonticella</taxon>
    </lineage>
</organism>
<evidence type="ECO:0000256" key="1">
    <source>
        <dbReference type="ARBA" id="ARBA00001946"/>
    </source>
</evidence>
<dbReference type="NCBIfam" id="NF008955">
    <property type="entry name" value="PRK12297.1"/>
    <property type="match status" value="1"/>
</dbReference>
<feature type="domain" description="Obg" evidence="13">
    <location>
        <begin position="1"/>
        <end position="158"/>
    </location>
</feature>
<dbReference type="GO" id="GO:0005525">
    <property type="term" value="F:GTP binding"/>
    <property type="evidence" value="ECO:0007669"/>
    <property type="project" value="UniProtKB-UniRule"/>
</dbReference>
<protein>
    <recommendedName>
        <fullName evidence="9">GTPase Obg</fullName>
        <ecNumber evidence="9">3.6.5.-</ecNumber>
    </recommendedName>
    <alternativeName>
        <fullName evidence="9">GTP-binding protein Obg</fullName>
    </alternativeName>
</protein>
<keyword evidence="4 9" id="KW-0479">Metal-binding</keyword>
<dbReference type="PROSITE" id="PS51883">
    <property type="entry name" value="OBG"/>
    <property type="match status" value="1"/>
</dbReference>
<keyword evidence="6 9" id="KW-0378">Hydrolase</keyword>
<dbReference type="Gene3D" id="2.70.210.12">
    <property type="entry name" value="GTP1/OBG domain"/>
    <property type="match status" value="1"/>
</dbReference>
<reference evidence="14 15" key="1">
    <citation type="submission" date="2019-03" db="EMBL/GenBank/DDBJ databases">
        <title>Genomic Encyclopedia of Type Strains, Phase IV (KMG-IV): sequencing the most valuable type-strain genomes for metagenomic binning, comparative biology and taxonomic classification.</title>
        <authorList>
            <person name="Goeker M."/>
        </authorList>
    </citation>
    <scope>NUCLEOTIDE SEQUENCE [LARGE SCALE GENOMIC DNA]</scope>
    <source>
        <strain evidence="14 15">DSM 24455</strain>
    </source>
</reference>
<dbReference type="InterPro" id="IPR036726">
    <property type="entry name" value="GTP1_OBG_dom_sf"/>
</dbReference>
<comment type="cofactor">
    <cofactor evidence="1 9">
        <name>Mg(2+)</name>
        <dbReference type="ChEBI" id="CHEBI:18420"/>
    </cofactor>
</comment>
<dbReference type="SUPFAM" id="SSF102741">
    <property type="entry name" value="Obg GTP-binding protein C-terminal domain"/>
    <property type="match status" value="1"/>
</dbReference>
<evidence type="ECO:0000313" key="15">
    <source>
        <dbReference type="Proteomes" id="UP000295325"/>
    </source>
</evidence>
<feature type="domain" description="OBG-type G" evidence="11">
    <location>
        <begin position="159"/>
        <end position="330"/>
    </location>
</feature>
<dbReference type="PROSITE" id="PS51881">
    <property type="entry name" value="OCT"/>
    <property type="match status" value="1"/>
</dbReference>
<dbReference type="EC" id="3.6.5.-" evidence="9"/>
<gene>
    <name evidence="9" type="primary">obg</name>
    <name evidence="14" type="ORF">EDD71_108115</name>
</gene>
<keyword evidence="7 9" id="KW-0460">Magnesium</keyword>
<dbReference type="InterPro" id="IPR014100">
    <property type="entry name" value="GTP-bd_Obg/CgtA"/>
</dbReference>
<feature type="binding site" evidence="9">
    <location>
        <position position="192"/>
    </location>
    <ligand>
        <name>Mg(2+)</name>
        <dbReference type="ChEBI" id="CHEBI:18420"/>
    </ligand>
</feature>
<dbReference type="Gene3D" id="3.40.50.300">
    <property type="entry name" value="P-loop containing nucleotide triphosphate hydrolases"/>
    <property type="match status" value="1"/>
</dbReference>
<dbReference type="Proteomes" id="UP000295325">
    <property type="component" value="Unassembled WGS sequence"/>
</dbReference>
<dbReference type="GO" id="GO:0042254">
    <property type="term" value="P:ribosome biogenesis"/>
    <property type="evidence" value="ECO:0007669"/>
    <property type="project" value="UniProtKB-UniRule"/>
</dbReference>
<feature type="binding site" evidence="9">
    <location>
        <begin position="311"/>
        <end position="313"/>
    </location>
    <ligand>
        <name>GTP</name>
        <dbReference type="ChEBI" id="CHEBI:37565"/>
    </ligand>
</feature>
<dbReference type="InterPro" id="IPR027417">
    <property type="entry name" value="P-loop_NTPase"/>
</dbReference>
<evidence type="ECO:0000256" key="7">
    <source>
        <dbReference type="ARBA" id="ARBA00022842"/>
    </source>
</evidence>
<dbReference type="PIRSF" id="PIRSF002401">
    <property type="entry name" value="GTP_bd_Obg/CgtA"/>
    <property type="match status" value="1"/>
</dbReference>
<dbReference type="PROSITE" id="PS51710">
    <property type="entry name" value="G_OBG"/>
    <property type="match status" value="1"/>
</dbReference>
<dbReference type="SUPFAM" id="SSF52540">
    <property type="entry name" value="P-loop containing nucleoside triphosphate hydrolases"/>
    <property type="match status" value="1"/>
</dbReference>
<dbReference type="NCBIfam" id="NF008956">
    <property type="entry name" value="PRK12299.1"/>
    <property type="match status" value="1"/>
</dbReference>
<keyword evidence="8 9" id="KW-0342">GTP-binding</keyword>
<feature type="binding site" evidence="9">
    <location>
        <begin position="190"/>
        <end position="194"/>
    </location>
    <ligand>
        <name>GTP</name>
        <dbReference type="ChEBI" id="CHEBI:37565"/>
    </ligand>
</feature>
<dbReference type="EMBL" id="SOAZ01000008">
    <property type="protein sequence ID" value="TDT61213.1"/>
    <property type="molecule type" value="Genomic_DNA"/>
</dbReference>
<keyword evidence="15" id="KW-1185">Reference proteome</keyword>
<evidence type="ECO:0000256" key="10">
    <source>
        <dbReference type="SAM" id="MobiDB-lite"/>
    </source>
</evidence>
<dbReference type="Pfam" id="PF01018">
    <property type="entry name" value="GTP1_OBG"/>
    <property type="match status" value="1"/>
</dbReference>
<dbReference type="RefSeq" id="WP_133627954.1">
    <property type="nucleotide sequence ID" value="NZ_SOAZ01000008.1"/>
</dbReference>
<name>A0A4R7KRH3_9CLOT</name>
<comment type="similarity">
    <text evidence="2 9">Belongs to the TRAFAC class OBG-HflX-like GTPase superfamily. OBG GTPase family.</text>
</comment>
<dbReference type="HAMAP" id="MF_01454">
    <property type="entry name" value="GTPase_Obg"/>
    <property type="match status" value="1"/>
</dbReference>
<feature type="binding site" evidence="9">
    <location>
        <begin position="282"/>
        <end position="285"/>
    </location>
    <ligand>
        <name>GTP</name>
        <dbReference type="ChEBI" id="CHEBI:37565"/>
    </ligand>
</feature>
<evidence type="ECO:0000256" key="5">
    <source>
        <dbReference type="ARBA" id="ARBA00022741"/>
    </source>
</evidence>
<keyword evidence="3 9" id="KW-0963">Cytoplasm</keyword>
<dbReference type="Pfam" id="PF01926">
    <property type="entry name" value="MMR_HSR1"/>
    <property type="match status" value="1"/>
</dbReference>
<dbReference type="GO" id="GO:0003924">
    <property type="term" value="F:GTPase activity"/>
    <property type="evidence" value="ECO:0007669"/>
    <property type="project" value="UniProtKB-UniRule"/>
</dbReference>
<evidence type="ECO:0000256" key="9">
    <source>
        <dbReference type="HAMAP-Rule" id="MF_01454"/>
    </source>
</evidence>
<dbReference type="AlphaFoldDB" id="A0A4R7KRH3"/>
<feature type="domain" description="OCT" evidence="12">
    <location>
        <begin position="342"/>
        <end position="422"/>
    </location>
</feature>
<accession>A0A4R7KRH3</accession>
<comment type="function">
    <text evidence="9">An essential GTPase which binds GTP, GDP and possibly (p)ppGpp with moderate affinity, with high nucleotide exchange rates and a fairly low GTP hydrolysis rate. Plays a role in control of the cell cycle, stress response, ribosome biogenesis and in those bacteria that undergo differentiation, in morphogenesis control.</text>
</comment>
<evidence type="ECO:0000256" key="6">
    <source>
        <dbReference type="ARBA" id="ARBA00022801"/>
    </source>
</evidence>
<keyword evidence="5 9" id="KW-0547">Nucleotide-binding</keyword>
<evidence type="ECO:0000256" key="8">
    <source>
        <dbReference type="ARBA" id="ARBA00023134"/>
    </source>
</evidence>
<evidence type="ECO:0000259" key="13">
    <source>
        <dbReference type="PROSITE" id="PS51883"/>
    </source>
</evidence>
<dbReference type="PANTHER" id="PTHR11702:SF31">
    <property type="entry name" value="MITOCHONDRIAL RIBOSOME-ASSOCIATED GTPASE 2"/>
    <property type="match status" value="1"/>
</dbReference>
<dbReference type="InterPro" id="IPR015349">
    <property type="entry name" value="OCT_dom"/>
</dbReference>
<dbReference type="FunFam" id="2.70.210.12:FF:000001">
    <property type="entry name" value="GTPase Obg"/>
    <property type="match status" value="1"/>
</dbReference>
<feature type="binding site" evidence="9">
    <location>
        <begin position="212"/>
        <end position="215"/>
    </location>
    <ligand>
        <name>GTP</name>
        <dbReference type="ChEBI" id="CHEBI:37565"/>
    </ligand>
</feature>
<dbReference type="Gene3D" id="3.30.300.350">
    <property type="entry name" value="GTP-binding protein OBG, C-terminal domain"/>
    <property type="match status" value="1"/>
</dbReference>
<evidence type="ECO:0000256" key="3">
    <source>
        <dbReference type="ARBA" id="ARBA00022490"/>
    </source>
</evidence>
<dbReference type="NCBIfam" id="NF008954">
    <property type="entry name" value="PRK12296.1"/>
    <property type="match status" value="1"/>
</dbReference>
<dbReference type="InterPro" id="IPR036346">
    <property type="entry name" value="GTP-bd_prot_GTP1/OBG_C_sf"/>
</dbReference>
<proteinExistence type="inferred from homology"/>
<dbReference type="PROSITE" id="PS00905">
    <property type="entry name" value="GTP1_OBG"/>
    <property type="match status" value="1"/>
</dbReference>
<evidence type="ECO:0000313" key="14">
    <source>
        <dbReference type="EMBL" id="TDT61213.1"/>
    </source>
</evidence>
<feature type="binding site" evidence="9">
    <location>
        <position position="172"/>
    </location>
    <ligand>
        <name>Mg(2+)</name>
        <dbReference type="ChEBI" id="CHEBI:18420"/>
    </ligand>
</feature>
<comment type="subcellular location">
    <subcellularLocation>
        <location evidence="9">Cytoplasm</location>
    </subcellularLocation>
</comment>
<dbReference type="OrthoDB" id="9807318at2"/>
<dbReference type="PANTHER" id="PTHR11702">
    <property type="entry name" value="DEVELOPMENTALLY REGULATED GTP-BINDING PROTEIN-RELATED"/>
    <property type="match status" value="1"/>
</dbReference>
<dbReference type="InterPro" id="IPR006073">
    <property type="entry name" value="GTP-bd"/>
</dbReference>
<evidence type="ECO:0000259" key="12">
    <source>
        <dbReference type="PROSITE" id="PS51881"/>
    </source>
</evidence>
<comment type="subunit">
    <text evidence="9">Monomer.</text>
</comment>
<dbReference type="InterPro" id="IPR006169">
    <property type="entry name" value="GTP1_OBG_dom"/>
</dbReference>
<dbReference type="InterPro" id="IPR006074">
    <property type="entry name" value="GTP1-OBG_CS"/>
</dbReference>
<dbReference type="PRINTS" id="PR00326">
    <property type="entry name" value="GTP1OBG"/>
</dbReference>
<dbReference type="CDD" id="cd01898">
    <property type="entry name" value="Obg"/>
    <property type="match status" value="1"/>
</dbReference>
<evidence type="ECO:0000259" key="11">
    <source>
        <dbReference type="PROSITE" id="PS51710"/>
    </source>
</evidence>
<dbReference type="InterPro" id="IPR045086">
    <property type="entry name" value="OBG_GTPase"/>
</dbReference>
<feature type="region of interest" description="Disordered" evidence="10">
    <location>
        <begin position="114"/>
        <end position="142"/>
    </location>
</feature>
<dbReference type="InterPro" id="IPR031167">
    <property type="entry name" value="G_OBG"/>
</dbReference>
<dbReference type="GO" id="GO:0005737">
    <property type="term" value="C:cytoplasm"/>
    <property type="evidence" value="ECO:0007669"/>
    <property type="project" value="UniProtKB-SubCell"/>
</dbReference>
<comment type="caution">
    <text evidence="14">The sequence shown here is derived from an EMBL/GenBank/DDBJ whole genome shotgun (WGS) entry which is preliminary data.</text>
</comment>
<sequence length="422" mass="46384">MFVDVAKIYVKAGDGGNGSVSFRREKYVPFGGPDGGDGGDGGDIVFVVDNGMRTLLDFKYKKKYEAQSGANGAGSNMFGRDGEDLILKVPPGTVIRDAETNRIIADLTKEGQRATVAKGGRGGRGNARFATPTRQAPDFAEPGMPGEERWVVLELKLLADVGLIGFPNVGKSTILSMVTGAKPKIANYHFTTLTPNLGVVDIHGAKGFVLADIPGLIEGAHEGVGLGIEFLRHVERTRLLVHVIDVSGIEGRDPVDDFYKINEELKLYSEKLANKPQLVAANKSDIPGSEENLKRLKEEMDKIGIKVFKISAATNQGLRELMLYVSSLLDTIPVEEAEEEEMFIPEEKRFTYEIKRDDDGAFVISGSFVDRLLMSANIYDSESLKYFHKVLEKHGIIQKLKDMGIEDGDTVRMNDFEFEFVE</sequence>
<dbReference type="Pfam" id="PF09269">
    <property type="entry name" value="DUF1967"/>
    <property type="match status" value="1"/>
</dbReference>
<evidence type="ECO:0000256" key="4">
    <source>
        <dbReference type="ARBA" id="ARBA00022723"/>
    </source>
</evidence>
<dbReference type="GO" id="GO:0000287">
    <property type="term" value="F:magnesium ion binding"/>
    <property type="evidence" value="ECO:0007669"/>
    <property type="project" value="InterPro"/>
</dbReference>
<dbReference type="NCBIfam" id="TIGR03595">
    <property type="entry name" value="Obg_CgtA_exten"/>
    <property type="match status" value="1"/>
</dbReference>
<feature type="binding site" evidence="9">
    <location>
        <begin position="165"/>
        <end position="172"/>
    </location>
    <ligand>
        <name>GTP</name>
        <dbReference type="ChEBI" id="CHEBI:37565"/>
    </ligand>
</feature>
<dbReference type="NCBIfam" id="TIGR02729">
    <property type="entry name" value="Obg_CgtA"/>
    <property type="match status" value="1"/>
</dbReference>
<evidence type="ECO:0000256" key="2">
    <source>
        <dbReference type="ARBA" id="ARBA00007699"/>
    </source>
</evidence>